<dbReference type="PROSITE" id="PS51774">
    <property type="entry name" value="NAB"/>
    <property type="match status" value="1"/>
</dbReference>
<proteinExistence type="inferred from homology"/>
<reference evidence="6 7" key="1">
    <citation type="journal article" date="2021" name="Comput. Struct. Biotechnol. J.">
        <title>De novo genome assembly of the potent medicinal plant Rehmannia glutinosa using nanopore technology.</title>
        <authorList>
            <person name="Ma L."/>
            <person name="Dong C."/>
            <person name="Song C."/>
            <person name="Wang X."/>
            <person name="Zheng X."/>
            <person name="Niu Y."/>
            <person name="Chen S."/>
            <person name="Feng W."/>
        </authorList>
    </citation>
    <scope>NUCLEOTIDE SEQUENCE [LARGE SCALE GENOMIC DNA]</scope>
    <source>
        <strain evidence="6">DH-2019</strain>
    </source>
</reference>
<feature type="region of interest" description="Disordered" evidence="4">
    <location>
        <begin position="1352"/>
        <end position="1389"/>
    </location>
</feature>
<gene>
    <name evidence="6" type="ORF">DH2020_001508</name>
</gene>
<feature type="domain" description="NAB" evidence="5">
    <location>
        <begin position="18"/>
        <end position="103"/>
    </location>
</feature>
<feature type="region of interest" description="Disordered" evidence="4">
    <location>
        <begin position="132"/>
        <end position="151"/>
    </location>
</feature>
<dbReference type="InterPro" id="IPR011684">
    <property type="entry name" value="NAB"/>
</dbReference>
<dbReference type="Proteomes" id="UP001318860">
    <property type="component" value="Unassembled WGS sequence"/>
</dbReference>
<protein>
    <recommendedName>
        <fullName evidence="5">NAB domain-containing protein</fullName>
    </recommendedName>
</protein>
<feature type="compositionally biased region" description="Basic and acidic residues" evidence="4">
    <location>
        <begin position="1368"/>
        <end position="1379"/>
    </location>
</feature>
<dbReference type="EMBL" id="JABTTQ020000001">
    <property type="protein sequence ID" value="KAK6164644.1"/>
    <property type="molecule type" value="Genomic_DNA"/>
</dbReference>
<evidence type="ECO:0000259" key="5">
    <source>
        <dbReference type="PROSITE" id="PS51774"/>
    </source>
</evidence>
<evidence type="ECO:0000256" key="1">
    <source>
        <dbReference type="ARBA" id="ARBA00023054"/>
    </source>
</evidence>
<comment type="similarity">
    <text evidence="2">Belongs to the NET family.</text>
</comment>
<dbReference type="SUPFAM" id="SSF57997">
    <property type="entry name" value="Tropomyosin"/>
    <property type="match status" value="1"/>
</dbReference>
<accession>A0ABR0XZN9</accession>
<name>A0ABR0XZN9_REHGL</name>
<feature type="coiled-coil region" evidence="3">
    <location>
        <begin position="742"/>
        <end position="783"/>
    </location>
</feature>
<feature type="coiled-coil region" evidence="3">
    <location>
        <begin position="1003"/>
        <end position="1072"/>
    </location>
</feature>
<dbReference type="PANTHER" id="PTHR32258:SF32">
    <property type="entry name" value="PROTEIN NETWORKED 1D"/>
    <property type="match status" value="1"/>
</dbReference>
<dbReference type="Gene3D" id="1.20.5.170">
    <property type="match status" value="1"/>
</dbReference>
<dbReference type="Pfam" id="PF07765">
    <property type="entry name" value="KIP1"/>
    <property type="match status" value="1"/>
</dbReference>
<feature type="coiled-coil region" evidence="3">
    <location>
        <begin position="202"/>
        <end position="467"/>
    </location>
</feature>
<dbReference type="PANTHER" id="PTHR32258">
    <property type="entry name" value="PROTEIN NETWORKED 4A"/>
    <property type="match status" value="1"/>
</dbReference>
<sequence>MAPGKSHRPSLGAILFLYHCPVDLEKMRIESLSVLQNAKSCGARYMDVKVKSMIKLIEEDADSFARRAEMYYKKRPELMKMVEDFYRAYRALAERYDHATGVIRHAHRTMSEAQLPMMFGDDSPASYVSGTDPRTPDMSTPNGEFADDSDSCSGRKTLKQFNDSLRPVERVRRGLNFDEAEEKEQIKHINGNNHVKDLKSDHESDSEEIIVLKEALAKLEAEKEAGLVQYQQSLDKLSQLESEISKTKEDFRVLSDHANKAENEVAVLKEKLTTLEAEKESKLQDYQQCVDRISNLEEDAQKLNERANTAETEAQSLKGELDKLAVEKDAALNQYMQSLEIISNLENKLRLTTEDAARLKERAEKAESEVEILRQTISKLTEEKEAAALQYQHCLEMISSLEHKLTCANEEANRLNVEIDTGASKLKGAEEQCLLLERSNQSLHSELESLMLKLGTQNQELTEKQKELGRLWACVQEERLRFVEAETAFQTLQHLHAQTQEELRAMASELQNRAQLLKVAETQNHSLQDEVVKVKEENKHLDELNASSALSIKDMQNEISSLMESKGKLVEEVELRLDQRNALQQEIYCLKEELNDLNKKHLSILDQVDAVGLNPESLGSSVKELQDENSRLKETCQRESNDKAALLEKLIEALEQSCQSLLKEKSTLLDEKATLMTQLQEINKNLEKFSENNTVLESSLANVHHQLEAFKAKSKILEDSCQLLVNEKAVLISENDGLTSQLETAQTRLEDLGKVYAELEGRCINLEKEKESTLHKVEQLQMSLDVKGQEHANYIKMSETQFSGLEAKMCLLQEECQRNKRELDQVLDSAIDNEIEIFVLRTTAQALEEDNCSLIRKNQKLLEESHLSEKKISQLEQKNLEQQFEIRSFSDQASSLRAGTWQLLKVLDIAEDCACEDKAEQDQVYVSRLLNKLQTMKKSLCKAEEENLEWAVELSVLVTWIRQLILDSKNLEVVKNKIEHEFKVRTEQFLLLQGEASTLLETNEELRSKLREGECNRDALVTQVEDLNLKLMNMQGTCEVLQREKSEISEEKRSLTDNVLHLEGKNNVLEEENHALCGKMLDLENLSMIFRSVMDEKFMVLRELGDDRNKLHEMNAALMGKLDLTEERLEESKFENLNLKERLQKTEGEFMGVATVRDQLSFEIENGKKVLHQMALELYEAEEKISQVEKEKLELNETVEDLKMECNEVQMARGHQENQILKLSADNDHLSRENNFLHEASKKLEVDLQKLHCEHNMKKVQEENLHFELQKKINEINELETQAASVFGQLQYSMVSQLLYEQKFHDLNDACLGYIDQNECLKAELAACGPEIESLKECVSSLENHTDIHIKFQNPENEEVQGAQVTNDPRESILNEDSKSTTPNRPSDLRDLRVRLQAIVKAAIEIKELMVQENTDLHSKLDDTTRQLELLQSENGRYRRNRRPTSEITEADNALLTKDIVLDQISDGSSYGLSKRQPVDSDNQIVELWETADPDGTVGLTVSKSKKIIDSTDFRRLKSMRKQKSTFSTSDALIVDKLEISKRSNESFQDGNNRKVLERLDSDVQKLANLQITVQDLKRTLEVTEKGKRGKAVIECEALKGQLEEAEIAIMKLFELNGRLMKSVDDRSFSSSFDLEGDGSSARRRRVSEQARRMSEKIGRLQLEVQRLQFVLLKMDEGKNKMSETKRRILLRDYLYGGGRTGQRRKKTQFCACVQPSTVED</sequence>
<evidence type="ECO:0000313" key="6">
    <source>
        <dbReference type="EMBL" id="KAK6164644.1"/>
    </source>
</evidence>
<feature type="coiled-coil region" evidence="3">
    <location>
        <begin position="500"/>
        <end position="699"/>
    </location>
</feature>
<evidence type="ECO:0000256" key="2">
    <source>
        <dbReference type="ARBA" id="ARBA00038006"/>
    </source>
</evidence>
<dbReference type="InterPro" id="IPR051861">
    <property type="entry name" value="NET_actin-binding_domain"/>
</dbReference>
<feature type="coiled-coil region" evidence="3">
    <location>
        <begin position="1560"/>
        <end position="1616"/>
    </location>
</feature>
<comment type="caution">
    <text evidence="6">The sequence shown here is derived from an EMBL/GenBank/DDBJ whole genome shotgun (WGS) entry which is preliminary data.</text>
</comment>
<keyword evidence="1 3" id="KW-0175">Coiled coil</keyword>
<evidence type="ECO:0000313" key="7">
    <source>
        <dbReference type="Proteomes" id="UP001318860"/>
    </source>
</evidence>
<dbReference type="SUPFAM" id="SSF90257">
    <property type="entry name" value="Myosin rod fragments"/>
    <property type="match status" value="1"/>
</dbReference>
<evidence type="ECO:0000256" key="4">
    <source>
        <dbReference type="SAM" id="MobiDB-lite"/>
    </source>
</evidence>
<organism evidence="6 7">
    <name type="scientific">Rehmannia glutinosa</name>
    <name type="common">Chinese foxglove</name>
    <dbReference type="NCBI Taxonomy" id="99300"/>
    <lineage>
        <taxon>Eukaryota</taxon>
        <taxon>Viridiplantae</taxon>
        <taxon>Streptophyta</taxon>
        <taxon>Embryophyta</taxon>
        <taxon>Tracheophyta</taxon>
        <taxon>Spermatophyta</taxon>
        <taxon>Magnoliopsida</taxon>
        <taxon>eudicotyledons</taxon>
        <taxon>Gunneridae</taxon>
        <taxon>Pentapetalae</taxon>
        <taxon>asterids</taxon>
        <taxon>lamiids</taxon>
        <taxon>Lamiales</taxon>
        <taxon>Orobanchaceae</taxon>
        <taxon>Rehmannieae</taxon>
        <taxon>Rehmannia</taxon>
    </lineage>
</organism>
<feature type="coiled-coil region" evidence="3">
    <location>
        <begin position="1414"/>
        <end position="1441"/>
    </location>
</feature>
<feature type="coiled-coil region" evidence="3">
    <location>
        <begin position="1122"/>
        <end position="1212"/>
    </location>
</feature>
<keyword evidence="7" id="KW-1185">Reference proteome</keyword>
<evidence type="ECO:0000256" key="3">
    <source>
        <dbReference type="SAM" id="Coils"/>
    </source>
</evidence>